<dbReference type="EMBL" id="NKCK01000209">
    <property type="protein sequence ID" value="RSL92120.1"/>
    <property type="molecule type" value="Genomic_DNA"/>
</dbReference>
<feature type="domain" description="Zn(2)-C6 fungal-type" evidence="3">
    <location>
        <begin position="20"/>
        <end position="48"/>
    </location>
</feature>
<evidence type="ECO:0000256" key="1">
    <source>
        <dbReference type="ARBA" id="ARBA00023242"/>
    </source>
</evidence>
<feature type="region of interest" description="Disordered" evidence="2">
    <location>
        <begin position="62"/>
        <end position="119"/>
    </location>
</feature>
<name>A0A428SQY6_9HYPO</name>
<dbReference type="CDD" id="cd00067">
    <property type="entry name" value="GAL4"/>
    <property type="match status" value="1"/>
</dbReference>
<comment type="caution">
    <text evidence="4">The sequence shown here is derived from an EMBL/GenBank/DDBJ whole genome shotgun (WGS) entry which is preliminary data.</text>
</comment>
<sequence length="218" mass="23715">MYKPAPRRVKKTNIVRTRTGCITCRERRKKCDEKKPACSTCSRLGKRCEKYKAGFNFKNVTFETSPSPPREAHKTRARFAPQENYSPEAVAAETPLSHESSSINSTAISKASPRVPGETVYSTPLSDSMISLPISPSSDMGGSGLEFTNTFLGDGFALWAGDVDYGTLKPLTAEYHSPQLISGAHQGAPSSTLEGEGPSTQTQRPLETPLLFGRQLAE</sequence>
<dbReference type="PANTHER" id="PTHR37534">
    <property type="entry name" value="TRANSCRIPTIONAL ACTIVATOR PROTEIN UGA3"/>
    <property type="match status" value="1"/>
</dbReference>
<dbReference type="PROSITE" id="PS50048">
    <property type="entry name" value="ZN2_CY6_FUNGAL_2"/>
    <property type="match status" value="1"/>
</dbReference>
<feature type="region of interest" description="Disordered" evidence="2">
    <location>
        <begin position="180"/>
        <end position="218"/>
    </location>
</feature>
<feature type="compositionally biased region" description="Polar residues" evidence="2">
    <location>
        <begin position="97"/>
        <end position="109"/>
    </location>
</feature>
<dbReference type="PROSITE" id="PS00463">
    <property type="entry name" value="ZN2_CY6_FUNGAL_1"/>
    <property type="match status" value="1"/>
</dbReference>
<evidence type="ECO:0000256" key="2">
    <source>
        <dbReference type="SAM" id="MobiDB-lite"/>
    </source>
</evidence>
<dbReference type="SMART" id="SM00066">
    <property type="entry name" value="GAL4"/>
    <property type="match status" value="1"/>
</dbReference>
<evidence type="ECO:0000259" key="3">
    <source>
        <dbReference type="PROSITE" id="PS50048"/>
    </source>
</evidence>
<keyword evidence="1" id="KW-0539">Nucleus</keyword>
<organism evidence="4 5">
    <name type="scientific">Fusarium oligoseptatum</name>
    <dbReference type="NCBI Taxonomy" id="2604345"/>
    <lineage>
        <taxon>Eukaryota</taxon>
        <taxon>Fungi</taxon>
        <taxon>Dikarya</taxon>
        <taxon>Ascomycota</taxon>
        <taxon>Pezizomycotina</taxon>
        <taxon>Sordariomycetes</taxon>
        <taxon>Hypocreomycetidae</taxon>
        <taxon>Hypocreales</taxon>
        <taxon>Nectriaceae</taxon>
        <taxon>Fusarium</taxon>
        <taxon>Fusarium solani species complex</taxon>
    </lineage>
</organism>
<dbReference type="PANTHER" id="PTHR37534:SF46">
    <property type="entry name" value="ZN(II)2CYS6 TRANSCRIPTION FACTOR (EUROFUNG)"/>
    <property type="match status" value="1"/>
</dbReference>
<protein>
    <recommendedName>
        <fullName evidence="3">Zn(2)-C6 fungal-type domain-containing protein</fullName>
    </recommendedName>
</protein>
<dbReference type="STRING" id="1325735.A0A428SQY6"/>
<gene>
    <name evidence="4" type="ORF">CEP52_014000</name>
</gene>
<dbReference type="InterPro" id="IPR001138">
    <property type="entry name" value="Zn2Cys6_DnaBD"/>
</dbReference>
<dbReference type="Gene3D" id="4.10.240.10">
    <property type="entry name" value="Zn(2)-C6 fungal-type DNA-binding domain"/>
    <property type="match status" value="1"/>
</dbReference>
<reference evidence="4 5" key="1">
    <citation type="submission" date="2017-06" db="EMBL/GenBank/DDBJ databases">
        <title>Comparative genomic analysis of Ambrosia Fusariam Clade fungi.</title>
        <authorList>
            <person name="Stajich J.E."/>
            <person name="Carrillo J."/>
            <person name="Kijimoto T."/>
            <person name="Eskalen A."/>
            <person name="O'Donnell K."/>
            <person name="Kasson M."/>
        </authorList>
    </citation>
    <scope>NUCLEOTIDE SEQUENCE [LARGE SCALE GENOMIC DNA]</scope>
    <source>
        <strain evidence="4 5">NRRL62579</strain>
    </source>
</reference>
<dbReference type="AlphaFoldDB" id="A0A428SQY6"/>
<proteinExistence type="predicted"/>
<feature type="compositionally biased region" description="Polar residues" evidence="2">
    <location>
        <begin position="188"/>
        <end position="205"/>
    </location>
</feature>
<accession>A0A428SQY6</accession>
<dbReference type="InterPro" id="IPR036864">
    <property type="entry name" value="Zn2-C6_fun-type_DNA-bd_sf"/>
</dbReference>
<dbReference type="SUPFAM" id="SSF57701">
    <property type="entry name" value="Zn2/Cys6 DNA-binding domain"/>
    <property type="match status" value="1"/>
</dbReference>
<keyword evidence="5" id="KW-1185">Reference proteome</keyword>
<dbReference type="GO" id="GO:0000981">
    <property type="term" value="F:DNA-binding transcription factor activity, RNA polymerase II-specific"/>
    <property type="evidence" value="ECO:0007669"/>
    <property type="project" value="InterPro"/>
</dbReference>
<dbReference type="GO" id="GO:0008270">
    <property type="term" value="F:zinc ion binding"/>
    <property type="evidence" value="ECO:0007669"/>
    <property type="project" value="InterPro"/>
</dbReference>
<dbReference type="Pfam" id="PF00172">
    <property type="entry name" value="Zn_clus"/>
    <property type="match status" value="1"/>
</dbReference>
<dbReference type="Proteomes" id="UP000287144">
    <property type="component" value="Unassembled WGS sequence"/>
</dbReference>
<evidence type="ECO:0000313" key="4">
    <source>
        <dbReference type="EMBL" id="RSL92120.1"/>
    </source>
</evidence>
<evidence type="ECO:0000313" key="5">
    <source>
        <dbReference type="Proteomes" id="UP000287144"/>
    </source>
</evidence>